<dbReference type="EC" id="2.6.1.11" evidence="1"/>
<proteinExistence type="predicted"/>
<dbReference type="InterPro" id="IPR015422">
    <property type="entry name" value="PyrdxlP-dep_Trfase_small"/>
</dbReference>
<dbReference type="GO" id="GO:0003992">
    <property type="term" value="F:N2-acetyl-L-ornithine:2-oxoglutarate 5-aminotransferase activity"/>
    <property type="evidence" value="ECO:0007669"/>
    <property type="project" value="UniProtKB-EC"/>
</dbReference>
<name>A0A3B1DBW9_9ZZZZ</name>
<dbReference type="InterPro" id="IPR015424">
    <property type="entry name" value="PyrdxlP-dep_Trfase"/>
</dbReference>
<dbReference type="SUPFAM" id="SSF53383">
    <property type="entry name" value="PLP-dependent transferases"/>
    <property type="match status" value="1"/>
</dbReference>
<accession>A0A3B1DBW9</accession>
<dbReference type="AlphaFoldDB" id="A0A3B1DBW9"/>
<sequence length="179" mass="20052">MKKSLIKAALVSNEPAISESMSMTVPVQFNNEDKSNVTRKLISETEALGLRTFTPSQAVLEKSAGMFHWTPEGRRLYDYTSGVLVSNLGHNPRRWMKRFAQYMNWTPEVLTGDGDGDYFEAVTFTAYNAITHVEAEASQRLIQNARSCKGGERVDMVMWAASGSEAVQKSLWAALHRDE</sequence>
<dbReference type="InterPro" id="IPR015421">
    <property type="entry name" value="PyrdxlP-dep_Trfase_major"/>
</dbReference>
<protein>
    <submittedName>
        <fullName evidence="1">Acetylornithine aminotransferase</fullName>
        <ecNumber evidence="1">2.6.1.11</ecNumber>
    </submittedName>
</protein>
<feature type="non-terminal residue" evidence="1">
    <location>
        <position position="179"/>
    </location>
</feature>
<keyword evidence="1" id="KW-0808">Transferase</keyword>
<organism evidence="1">
    <name type="scientific">hydrothermal vent metagenome</name>
    <dbReference type="NCBI Taxonomy" id="652676"/>
    <lineage>
        <taxon>unclassified sequences</taxon>
        <taxon>metagenomes</taxon>
        <taxon>ecological metagenomes</taxon>
    </lineage>
</organism>
<gene>
    <name evidence="1" type="ORF">MNBD_PLANCTO02-3163</name>
</gene>
<dbReference type="EMBL" id="UOGL01000368">
    <property type="protein sequence ID" value="VAX39779.1"/>
    <property type="molecule type" value="Genomic_DNA"/>
</dbReference>
<dbReference type="Gene3D" id="3.40.640.10">
    <property type="entry name" value="Type I PLP-dependent aspartate aminotransferase-like (Major domain)"/>
    <property type="match status" value="1"/>
</dbReference>
<reference evidence="1" key="1">
    <citation type="submission" date="2018-06" db="EMBL/GenBank/DDBJ databases">
        <authorList>
            <person name="Zhirakovskaya E."/>
        </authorList>
    </citation>
    <scope>NUCLEOTIDE SEQUENCE</scope>
</reference>
<dbReference type="Gene3D" id="3.90.1150.10">
    <property type="entry name" value="Aspartate Aminotransferase, domain 1"/>
    <property type="match status" value="1"/>
</dbReference>
<keyword evidence="1" id="KW-0032">Aminotransferase</keyword>
<evidence type="ECO:0000313" key="1">
    <source>
        <dbReference type="EMBL" id="VAX39779.1"/>
    </source>
</evidence>